<dbReference type="RefSeq" id="WP_117529357.1">
    <property type="nucleotide sequence ID" value="NZ_QVES01000001.1"/>
</dbReference>
<dbReference type="CDD" id="cd00093">
    <property type="entry name" value="HTH_XRE"/>
    <property type="match status" value="1"/>
</dbReference>
<keyword evidence="1" id="KW-0238">DNA-binding</keyword>
<protein>
    <submittedName>
        <fullName evidence="3">Helix-turn-helix domain-containing protein</fullName>
    </submittedName>
</protein>
<evidence type="ECO:0000259" key="2">
    <source>
        <dbReference type="PROSITE" id="PS50943"/>
    </source>
</evidence>
<comment type="caution">
    <text evidence="3">The sequence shown here is derived from an EMBL/GenBank/DDBJ whole genome shotgun (WGS) entry which is preliminary data.</text>
</comment>
<dbReference type="InterPro" id="IPR010982">
    <property type="entry name" value="Lambda_DNA-bd_dom_sf"/>
</dbReference>
<dbReference type="GO" id="GO:0003677">
    <property type="term" value="F:DNA binding"/>
    <property type="evidence" value="ECO:0007669"/>
    <property type="project" value="UniProtKB-KW"/>
</dbReference>
<accession>A0A3E2U242</accession>
<evidence type="ECO:0000256" key="1">
    <source>
        <dbReference type="ARBA" id="ARBA00023125"/>
    </source>
</evidence>
<dbReference type="Proteomes" id="UP000260782">
    <property type="component" value="Unassembled WGS sequence"/>
</dbReference>
<dbReference type="SUPFAM" id="SSF47413">
    <property type="entry name" value="lambda repressor-like DNA-binding domains"/>
    <property type="match status" value="1"/>
</dbReference>
<feature type="domain" description="HTH cro/C1-type" evidence="2">
    <location>
        <begin position="5"/>
        <end position="60"/>
    </location>
</feature>
<name>A0A3E2U242_9FIRM</name>
<gene>
    <name evidence="3" type="ORF">DWZ25_00205</name>
</gene>
<organism evidence="3 4">
    <name type="scientific">Faecalibacterium prausnitzii</name>
    <dbReference type="NCBI Taxonomy" id="853"/>
    <lineage>
        <taxon>Bacteria</taxon>
        <taxon>Bacillati</taxon>
        <taxon>Bacillota</taxon>
        <taxon>Clostridia</taxon>
        <taxon>Eubacteriales</taxon>
        <taxon>Oscillospiraceae</taxon>
        <taxon>Faecalibacterium</taxon>
    </lineage>
</organism>
<dbReference type="InterPro" id="IPR050807">
    <property type="entry name" value="TransReg_Diox_bact_type"/>
</dbReference>
<dbReference type="GO" id="GO:0005829">
    <property type="term" value="C:cytosol"/>
    <property type="evidence" value="ECO:0007669"/>
    <property type="project" value="TreeGrafter"/>
</dbReference>
<dbReference type="EMBL" id="QVES01000001">
    <property type="protein sequence ID" value="RGB90247.1"/>
    <property type="molecule type" value="Genomic_DNA"/>
</dbReference>
<reference evidence="3 4" key="1">
    <citation type="submission" date="2018-08" db="EMBL/GenBank/DDBJ databases">
        <title>A genome reference for cultivated species of the human gut microbiota.</title>
        <authorList>
            <person name="Zou Y."/>
            <person name="Xue W."/>
            <person name="Luo G."/>
        </authorList>
    </citation>
    <scope>NUCLEOTIDE SEQUENCE [LARGE SCALE GENOMIC DNA]</scope>
    <source>
        <strain evidence="3 4">AF31-14AC</strain>
    </source>
</reference>
<dbReference type="PROSITE" id="PS50943">
    <property type="entry name" value="HTH_CROC1"/>
    <property type="match status" value="1"/>
</dbReference>
<dbReference type="PANTHER" id="PTHR46797:SF1">
    <property type="entry name" value="METHYLPHOSPHONATE SYNTHASE"/>
    <property type="match status" value="1"/>
</dbReference>
<dbReference type="AlphaFoldDB" id="A0A3E2U242"/>
<dbReference type="PANTHER" id="PTHR46797">
    <property type="entry name" value="HTH-TYPE TRANSCRIPTIONAL REGULATOR"/>
    <property type="match status" value="1"/>
</dbReference>
<proteinExistence type="predicted"/>
<sequence length="63" mass="6809">MPFKIKEARKEKGFTQGELAKRANVSRATIIGLENGSITVTTTETLTKIAGALDKKVSDIFLA</sequence>
<dbReference type="Gene3D" id="1.10.260.40">
    <property type="entry name" value="lambda repressor-like DNA-binding domains"/>
    <property type="match status" value="1"/>
</dbReference>
<dbReference type="InterPro" id="IPR001387">
    <property type="entry name" value="Cro/C1-type_HTH"/>
</dbReference>
<dbReference type="Pfam" id="PF01381">
    <property type="entry name" value="HTH_3"/>
    <property type="match status" value="1"/>
</dbReference>
<evidence type="ECO:0000313" key="3">
    <source>
        <dbReference type="EMBL" id="RGB90247.1"/>
    </source>
</evidence>
<evidence type="ECO:0000313" key="4">
    <source>
        <dbReference type="Proteomes" id="UP000260782"/>
    </source>
</evidence>
<dbReference type="GO" id="GO:0003700">
    <property type="term" value="F:DNA-binding transcription factor activity"/>
    <property type="evidence" value="ECO:0007669"/>
    <property type="project" value="TreeGrafter"/>
</dbReference>
<dbReference type="SMART" id="SM00530">
    <property type="entry name" value="HTH_XRE"/>
    <property type="match status" value="1"/>
</dbReference>